<dbReference type="RefSeq" id="WP_245938345.1">
    <property type="nucleotide sequence ID" value="NZ_CP031088.1"/>
</dbReference>
<protein>
    <submittedName>
        <fullName evidence="2">GntR family transcriptional regulator</fullName>
    </submittedName>
</protein>
<evidence type="ECO:0000259" key="1">
    <source>
        <dbReference type="PROSITE" id="PS51071"/>
    </source>
</evidence>
<dbReference type="Pfam" id="PF01418">
    <property type="entry name" value="HTH_6"/>
    <property type="match status" value="1"/>
</dbReference>
<dbReference type="InterPro" id="IPR009057">
    <property type="entry name" value="Homeodomain-like_sf"/>
</dbReference>
<keyword evidence="3" id="KW-1185">Reference proteome</keyword>
<gene>
    <name evidence="2" type="ORF">SDAV_001764</name>
</gene>
<organism evidence="2 3">
    <name type="scientific">Spiroplasma phoeniceum P40</name>
    <dbReference type="NCBI Taxonomy" id="1276259"/>
    <lineage>
        <taxon>Bacteria</taxon>
        <taxon>Bacillati</taxon>
        <taxon>Mycoplasmatota</taxon>
        <taxon>Mollicutes</taxon>
        <taxon>Entomoplasmatales</taxon>
        <taxon>Spiroplasmataceae</taxon>
        <taxon>Spiroplasma</taxon>
    </lineage>
</organism>
<dbReference type="EMBL" id="CP031088">
    <property type="protein sequence ID" value="AXF96717.1"/>
    <property type="molecule type" value="Genomic_DNA"/>
</dbReference>
<dbReference type="Gene3D" id="1.10.10.10">
    <property type="entry name" value="Winged helix-like DNA-binding domain superfamily/Winged helix DNA-binding domain"/>
    <property type="match status" value="1"/>
</dbReference>
<dbReference type="InterPro" id="IPR036388">
    <property type="entry name" value="WH-like_DNA-bd_sf"/>
</dbReference>
<evidence type="ECO:0000313" key="2">
    <source>
        <dbReference type="EMBL" id="AXF96717.1"/>
    </source>
</evidence>
<feature type="domain" description="HTH rpiR-type" evidence="1">
    <location>
        <begin position="4"/>
        <end position="80"/>
    </location>
</feature>
<evidence type="ECO:0000313" key="3">
    <source>
        <dbReference type="Proteomes" id="UP000253689"/>
    </source>
</evidence>
<dbReference type="SUPFAM" id="SSF46689">
    <property type="entry name" value="Homeodomain-like"/>
    <property type="match status" value="1"/>
</dbReference>
<name>A0A345DR76_9MOLU</name>
<dbReference type="KEGG" id="sphh:SDAV_001764"/>
<proteinExistence type="predicted"/>
<dbReference type="Proteomes" id="UP000253689">
    <property type="component" value="Chromosome"/>
</dbReference>
<dbReference type="PROSITE" id="PS51071">
    <property type="entry name" value="HTH_RPIR"/>
    <property type="match status" value="1"/>
</dbReference>
<dbReference type="InterPro" id="IPR000281">
    <property type="entry name" value="HTH_RpiR"/>
</dbReference>
<sequence>MTENEIIRKIKDISIDTDHRPSFIAKYILQNLMIVPEITIKEMAECTYTSIATINRFTKYLNLDGYKELIHIIKYFNHNLAGEESIT</sequence>
<reference evidence="3" key="1">
    <citation type="submission" date="2018-07" db="EMBL/GenBank/DDBJ databases">
        <title>Complete Genome Sequence of Spiroplasma phoeniceum.</title>
        <authorList>
            <person name="Davis R.E."/>
            <person name="Shao J.Y."/>
            <person name="Zhao Y."/>
            <person name="Silver A."/>
            <person name="Stump z."/>
            <person name="Gasparich G."/>
        </authorList>
    </citation>
    <scope>NUCLEOTIDE SEQUENCE [LARGE SCALE GENOMIC DNA]</scope>
    <source>
        <strain evidence="3">P40</strain>
    </source>
</reference>
<accession>A0A345DR76</accession>
<dbReference type="AlphaFoldDB" id="A0A345DR76"/>
<dbReference type="GO" id="GO:0003700">
    <property type="term" value="F:DNA-binding transcription factor activity"/>
    <property type="evidence" value="ECO:0007669"/>
    <property type="project" value="InterPro"/>
</dbReference>